<keyword evidence="3 6" id="KW-1133">Transmembrane helix</keyword>
<dbReference type="STRING" id="1287680.R1GIT7"/>
<feature type="transmembrane region" description="Helical" evidence="6">
    <location>
        <begin position="162"/>
        <end position="182"/>
    </location>
</feature>
<evidence type="ECO:0000256" key="6">
    <source>
        <dbReference type="SAM" id="Phobius"/>
    </source>
</evidence>
<dbReference type="GO" id="GO:0016020">
    <property type="term" value="C:membrane"/>
    <property type="evidence" value="ECO:0007669"/>
    <property type="project" value="UniProtKB-SubCell"/>
</dbReference>
<protein>
    <submittedName>
        <fullName evidence="7">Uncharacterized protein</fullName>
    </submittedName>
</protein>
<accession>R1GIT7</accession>
<dbReference type="KEGG" id="npa:UCRNP2_7396"/>
<evidence type="ECO:0000256" key="2">
    <source>
        <dbReference type="ARBA" id="ARBA00022692"/>
    </source>
</evidence>
<dbReference type="HOGENOM" id="CLU_013756_3_0_1"/>
<evidence type="ECO:0000313" key="7">
    <source>
        <dbReference type="EMBL" id="EOD45884.1"/>
    </source>
</evidence>
<dbReference type="GO" id="GO:0022857">
    <property type="term" value="F:transmembrane transporter activity"/>
    <property type="evidence" value="ECO:0007669"/>
    <property type="project" value="TreeGrafter"/>
</dbReference>
<evidence type="ECO:0000256" key="1">
    <source>
        <dbReference type="ARBA" id="ARBA00004141"/>
    </source>
</evidence>
<feature type="region of interest" description="Disordered" evidence="5">
    <location>
        <begin position="1"/>
        <end position="25"/>
    </location>
</feature>
<dbReference type="PANTHER" id="PTHR23507:SF1">
    <property type="entry name" value="FI18259P1-RELATED"/>
    <property type="match status" value="1"/>
</dbReference>
<name>R1GIT7_BOTPV</name>
<feature type="transmembrane region" description="Helical" evidence="6">
    <location>
        <begin position="271"/>
        <end position="290"/>
    </location>
</feature>
<proteinExistence type="predicted"/>
<comment type="subcellular location">
    <subcellularLocation>
        <location evidence="1">Membrane</location>
        <topology evidence="1">Multi-pass membrane protein</topology>
    </subcellularLocation>
</comment>
<feature type="transmembrane region" description="Helical" evidence="6">
    <location>
        <begin position="95"/>
        <end position="116"/>
    </location>
</feature>
<evidence type="ECO:0000256" key="3">
    <source>
        <dbReference type="ARBA" id="ARBA00022989"/>
    </source>
</evidence>
<evidence type="ECO:0000313" key="8">
    <source>
        <dbReference type="Proteomes" id="UP000013521"/>
    </source>
</evidence>
<feature type="transmembrane region" description="Helical" evidence="6">
    <location>
        <begin position="128"/>
        <end position="150"/>
    </location>
</feature>
<keyword evidence="4 6" id="KW-0472">Membrane</keyword>
<gene>
    <name evidence="7" type="ORF">UCRNP2_7396</name>
</gene>
<feature type="transmembrane region" description="Helical" evidence="6">
    <location>
        <begin position="58"/>
        <end position="75"/>
    </location>
</feature>
<evidence type="ECO:0000256" key="4">
    <source>
        <dbReference type="ARBA" id="ARBA00023136"/>
    </source>
</evidence>
<dbReference type="EMBL" id="KB916530">
    <property type="protein sequence ID" value="EOD45884.1"/>
    <property type="molecule type" value="Genomic_DNA"/>
</dbReference>
<dbReference type="OrthoDB" id="194139at2759"/>
<organism evidence="7 8">
    <name type="scientific">Botryosphaeria parva (strain UCR-NP2)</name>
    <name type="common">Grapevine canker fungus</name>
    <name type="synonym">Neofusicoccum parvum</name>
    <dbReference type="NCBI Taxonomy" id="1287680"/>
    <lineage>
        <taxon>Eukaryota</taxon>
        <taxon>Fungi</taxon>
        <taxon>Dikarya</taxon>
        <taxon>Ascomycota</taxon>
        <taxon>Pezizomycotina</taxon>
        <taxon>Dothideomycetes</taxon>
        <taxon>Dothideomycetes incertae sedis</taxon>
        <taxon>Botryosphaeriales</taxon>
        <taxon>Botryosphaeriaceae</taxon>
        <taxon>Neofusicoccum</taxon>
    </lineage>
</organism>
<dbReference type="Proteomes" id="UP000013521">
    <property type="component" value="Unassembled WGS sequence"/>
</dbReference>
<feature type="transmembrane region" description="Helical" evidence="6">
    <location>
        <begin position="225"/>
        <end position="251"/>
    </location>
</feature>
<sequence>MPETLPPRPQRTRHDSVVEESSDSESLTAKTKTTALATVRNALSSLTSILRFSHAPSAPLILCFATIFLKTFALMSNHLYLQFASKALAWTIADAGYLLFIKALVSLLVLLVLPLAGRHATARRAVPAVAVDAWVARGSLVALAAGSWLVGGASVESGARTAGLAVALVVTGLVLGSAGNGITQTMRGLVAHFAVAPREAGGGEADEEEEVGGSGRGNGSRMGQLYAGIALLELAAVLTGNVAFAALFGLGTRLSSTGSGGAGWGSGWLGLPFYAAGVTFFLGFLCAAKLPMTTSRVQR</sequence>
<keyword evidence="2 6" id="KW-0812">Transmembrane</keyword>
<dbReference type="AlphaFoldDB" id="R1GIT7"/>
<dbReference type="PANTHER" id="PTHR23507">
    <property type="entry name" value="ZGC:174356"/>
    <property type="match status" value="1"/>
</dbReference>
<reference evidence="8" key="1">
    <citation type="journal article" date="2013" name="Genome Announc.">
        <title>Draft genome sequence of Neofusicoccum parvum isolate UCR-NP2, a fungal vascular pathogen associated with grapevine cankers.</title>
        <authorList>
            <person name="Blanco-Ulate B."/>
            <person name="Rolshausen P."/>
            <person name="Cantu D."/>
        </authorList>
    </citation>
    <scope>NUCLEOTIDE SEQUENCE [LARGE SCALE GENOMIC DNA]</scope>
    <source>
        <strain evidence="8">UCR-NP2</strain>
    </source>
</reference>
<evidence type="ECO:0000256" key="5">
    <source>
        <dbReference type="SAM" id="MobiDB-lite"/>
    </source>
</evidence>